<gene>
    <name evidence="1" type="ORF">CAPTEDRAFT_192702</name>
</gene>
<keyword evidence="3" id="KW-1185">Reference proteome</keyword>
<name>R7V4M4_CAPTE</name>
<reference evidence="2" key="3">
    <citation type="submission" date="2015-06" db="UniProtKB">
        <authorList>
            <consortium name="EnsemblMetazoa"/>
        </authorList>
    </citation>
    <scope>IDENTIFICATION</scope>
</reference>
<organism evidence="1">
    <name type="scientific">Capitella teleta</name>
    <name type="common">Polychaete worm</name>
    <dbReference type="NCBI Taxonomy" id="283909"/>
    <lineage>
        <taxon>Eukaryota</taxon>
        <taxon>Metazoa</taxon>
        <taxon>Spiralia</taxon>
        <taxon>Lophotrochozoa</taxon>
        <taxon>Annelida</taxon>
        <taxon>Polychaeta</taxon>
        <taxon>Sedentaria</taxon>
        <taxon>Scolecida</taxon>
        <taxon>Capitellidae</taxon>
        <taxon>Capitella</taxon>
    </lineage>
</organism>
<evidence type="ECO:0000313" key="2">
    <source>
        <dbReference type="EnsemblMetazoa" id="CapteP192702"/>
    </source>
</evidence>
<reference evidence="1 3" key="2">
    <citation type="journal article" date="2013" name="Nature">
        <title>Insights into bilaterian evolution from three spiralian genomes.</title>
        <authorList>
            <person name="Simakov O."/>
            <person name="Marletaz F."/>
            <person name="Cho S.J."/>
            <person name="Edsinger-Gonzales E."/>
            <person name="Havlak P."/>
            <person name="Hellsten U."/>
            <person name="Kuo D.H."/>
            <person name="Larsson T."/>
            <person name="Lv J."/>
            <person name="Arendt D."/>
            <person name="Savage R."/>
            <person name="Osoegawa K."/>
            <person name="de Jong P."/>
            <person name="Grimwood J."/>
            <person name="Chapman J.A."/>
            <person name="Shapiro H."/>
            <person name="Aerts A."/>
            <person name="Otillar R.P."/>
            <person name="Terry A.Y."/>
            <person name="Boore J.L."/>
            <person name="Grigoriev I.V."/>
            <person name="Lindberg D.R."/>
            <person name="Seaver E.C."/>
            <person name="Weisblat D.A."/>
            <person name="Putnam N.H."/>
            <person name="Rokhsar D.S."/>
        </authorList>
    </citation>
    <scope>NUCLEOTIDE SEQUENCE</scope>
    <source>
        <strain evidence="1 3">I ESC-2004</strain>
    </source>
</reference>
<dbReference type="EMBL" id="KB296792">
    <property type="protein sequence ID" value="ELU11311.1"/>
    <property type="molecule type" value="Genomic_DNA"/>
</dbReference>
<dbReference type="AlphaFoldDB" id="R7V4M4"/>
<dbReference type="Proteomes" id="UP000014760">
    <property type="component" value="Unassembled WGS sequence"/>
</dbReference>
<protein>
    <submittedName>
        <fullName evidence="1 2">Uncharacterized protein</fullName>
    </submittedName>
</protein>
<dbReference type="HOGENOM" id="CLU_2111188_0_0_1"/>
<dbReference type="EnsemblMetazoa" id="CapteT192702">
    <property type="protein sequence ID" value="CapteP192702"/>
    <property type="gene ID" value="CapteG192702"/>
</dbReference>
<evidence type="ECO:0000313" key="3">
    <source>
        <dbReference type="Proteomes" id="UP000014760"/>
    </source>
</evidence>
<reference evidence="3" key="1">
    <citation type="submission" date="2012-12" db="EMBL/GenBank/DDBJ databases">
        <authorList>
            <person name="Hellsten U."/>
            <person name="Grimwood J."/>
            <person name="Chapman J.A."/>
            <person name="Shapiro H."/>
            <person name="Aerts A."/>
            <person name="Otillar R.P."/>
            <person name="Terry A.Y."/>
            <person name="Boore J.L."/>
            <person name="Simakov O."/>
            <person name="Marletaz F."/>
            <person name="Cho S.-J."/>
            <person name="Edsinger-Gonzales E."/>
            <person name="Havlak P."/>
            <person name="Kuo D.-H."/>
            <person name="Larsson T."/>
            <person name="Lv J."/>
            <person name="Arendt D."/>
            <person name="Savage R."/>
            <person name="Osoegawa K."/>
            <person name="de Jong P."/>
            <person name="Lindberg D.R."/>
            <person name="Seaver E.C."/>
            <person name="Weisblat D.A."/>
            <person name="Putnam N.H."/>
            <person name="Grigoriev I.V."/>
            <person name="Rokhsar D.S."/>
        </authorList>
    </citation>
    <scope>NUCLEOTIDE SEQUENCE</scope>
    <source>
        <strain evidence="3">I ESC-2004</strain>
    </source>
</reference>
<proteinExistence type="predicted"/>
<dbReference type="EMBL" id="AMQN01040571">
    <property type="status" value="NOT_ANNOTATED_CDS"/>
    <property type="molecule type" value="Genomic_DNA"/>
</dbReference>
<accession>R7V4M4</accession>
<evidence type="ECO:0000313" key="1">
    <source>
        <dbReference type="EMBL" id="ELU11311.1"/>
    </source>
</evidence>
<sequence length="115" mass="12891">MAVRLSCRHDKRMLTTLSTEHQSILKYSVCIKTDIQNQAGSSENSDGDDNESDDPIIVSMDLDWENCHPSSCLEPLAADEALPEEERLPPCRTGDNHLYCWGDGEKAHNPKGKMF</sequence>